<dbReference type="AlphaFoldDB" id="A0ABD5QYV3"/>
<keyword evidence="2" id="KW-1133">Transmembrane helix</keyword>
<feature type="region of interest" description="Disordered" evidence="1">
    <location>
        <begin position="359"/>
        <end position="396"/>
    </location>
</feature>
<evidence type="ECO:0000256" key="1">
    <source>
        <dbReference type="SAM" id="MobiDB-lite"/>
    </source>
</evidence>
<reference evidence="3 4" key="1">
    <citation type="journal article" date="2019" name="Int. J. Syst. Evol. Microbiol.">
        <title>The Global Catalogue of Microorganisms (GCM) 10K type strain sequencing project: providing services to taxonomists for standard genome sequencing and annotation.</title>
        <authorList>
            <consortium name="The Broad Institute Genomics Platform"/>
            <consortium name="The Broad Institute Genome Sequencing Center for Infectious Disease"/>
            <person name="Wu L."/>
            <person name="Ma J."/>
        </authorList>
    </citation>
    <scope>NUCLEOTIDE SEQUENCE [LARGE SCALE GENOMIC DNA]</scope>
    <source>
        <strain evidence="3 4">CGMCC 1.12124</strain>
    </source>
</reference>
<keyword evidence="2" id="KW-0472">Membrane</keyword>
<proteinExistence type="predicted"/>
<dbReference type="InterPro" id="IPR006311">
    <property type="entry name" value="TAT_signal"/>
</dbReference>
<keyword evidence="2" id="KW-0812">Transmembrane</keyword>
<evidence type="ECO:0000256" key="2">
    <source>
        <dbReference type="SAM" id="Phobius"/>
    </source>
</evidence>
<name>A0ABD5QYV3_9EURY</name>
<dbReference type="EMBL" id="JBHSKY010000004">
    <property type="protein sequence ID" value="MFC5277884.1"/>
    <property type="molecule type" value="Genomic_DNA"/>
</dbReference>
<comment type="caution">
    <text evidence="3">The sequence shown here is derived from an EMBL/GenBank/DDBJ whole genome shotgun (WGS) entry which is preliminary data.</text>
</comment>
<feature type="region of interest" description="Disordered" evidence="1">
    <location>
        <begin position="446"/>
        <end position="482"/>
    </location>
</feature>
<dbReference type="PROSITE" id="PS51318">
    <property type="entry name" value="TAT"/>
    <property type="match status" value="1"/>
</dbReference>
<organism evidence="3 4">
    <name type="scientific">Halorubrum rubrum</name>
    <dbReference type="NCBI Taxonomy" id="1126240"/>
    <lineage>
        <taxon>Archaea</taxon>
        <taxon>Methanobacteriati</taxon>
        <taxon>Methanobacteriota</taxon>
        <taxon>Stenosarchaea group</taxon>
        <taxon>Halobacteria</taxon>
        <taxon>Halobacteriales</taxon>
        <taxon>Haloferacaceae</taxon>
        <taxon>Halorubrum</taxon>
    </lineage>
</organism>
<dbReference type="RefSeq" id="WP_256412685.1">
    <property type="nucleotide sequence ID" value="NZ_JANHDM010000012.1"/>
</dbReference>
<feature type="compositionally biased region" description="Low complexity" evidence="1">
    <location>
        <begin position="359"/>
        <end position="371"/>
    </location>
</feature>
<accession>A0ABD5QYV3</accession>
<evidence type="ECO:0000313" key="3">
    <source>
        <dbReference type="EMBL" id="MFC5277884.1"/>
    </source>
</evidence>
<evidence type="ECO:0000313" key="4">
    <source>
        <dbReference type="Proteomes" id="UP001596118"/>
    </source>
</evidence>
<feature type="transmembrane region" description="Helical" evidence="2">
    <location>
        <begin position="12"/>
        <end position="35"/>
    </location>
</feature>
<protein>
    <submittedName>
        <fullName evidence="3">SipW-dependent-type signal peptide-containing protein</fullName>
    </submittedName>
</protein>
<feature type="compositionally biased region" description="Low complexity" evidence="1">
    <location>
        <begin position="471"/>
        <end position="482"/>
    </location>
</feature>
<keyword evidence="4" id="KW-1185">Reference proteome</keyword>
<gene>
    <name evidence="3" type="ORF">ACFPM1_03755</name>
</gene>
<dbReference type="NCBIfam" id="TIGR04088">
    <property type="entry name" value="cognate_SipW"/>
    <property type="match status" value="1"/>
</dbReference>
<dbReference type="InterPro" id="IPR023833">
    <property type="entry name" value="Signal_pept_SipW-depend-type"/>
</dbReference>
<sequence>MPDEKLELSRRNALIGLGTVGAASAGAGLGTSAYFSDEESFEDNTLEAGELDLFVDYWTDANSEAIDGGTTGSDQNDGDVSMEYVLNDLKPGDSGKLVFCPKIVDNPTWLWAGSSGFTQYENGLTEPEEDVDDTGGDRGAGNGELADNVHVTVAYCEPTEDEPEGPDDFDTVRELDNPEDYTLADLLVELQTGYLLDGLVEDDDEWVPTDDGAYPASPDSDTQTGPCLCIDWNVPTAVGNVIQSDSVEFDIGFTAQQSRHNGDPDSPFVDAVLTSDATGGIRATDSWITASVSAGPTTVVRIDLDGDVYGGGDSGEGEWPSNEDVYFMEANIDVDNDGIDEAANDDDFRVGYAAENSGARAGAISNSSSGASGDGGYIRRNTGGSSSGDSAARTDVAEEDVPGFSAYESSDQLSYTLVIDWSAVAGDGDSPTADLSSAPTEIQINEVFGGDGGEGVGATPNSSNDGRGDVDTTTDGSGTLQI</sequence>
<dbReference type="Proteomes" id="UP001596118">
    <property type="component" value="Unassembled WGS sequence"/>
</dbReference>